<feature type="region of interest" description="Disordered" evidence="1">
    <location>
        <begin position="1"/>
        <end position="26"/>
    </location>
</feature>
<gene>
    <name evidence="2" type="ORF">PODLI_1B034956</name>
</gene>
<dbReference type="EMBL" id="OX395132">
    <property type="protein sequence ID" value="CAI5778734.1"/>
    <property type="molecule type" value="Genomic_DNA"/>
</dbReference>
<evidence type="ECO:0000256" key="1">
    <source>
        <dbReference type="SAM" id="MobiDB-lite"/>
    </source>
</evidence>
<dbReference type="Proteomes" id="UP001178461">
    <property type="component" value="Chromosome 7"/>
</dbReference>
<keyword evidence="3" id="KW-1185">Reference proteome</keyword>
<organism evidence="2 3">
    <name type="scientific">Podarcis lilfordi</name>
    <name type="common">Lilford's wall lizard</name>
    <dbReference type="NCBI Taxonomy" id="74358"/>
    <lineage>
        <taxon>Eukaryota</taxon>
        <taxon>Metazoa</taxon>
        <taxon>Chordata</taxon>
        <taxon>Craniata</taxon>
        <taxon>Vertebrata</taxon>
        <taxon>Euteleostomi</taxon>
        <taxon>Lepidosauria</taxon>
        <taxon>Squamata</taxon>
        <taxon>Bifurcata</taxon>
        <taxon>Unidentata</taxon>
        <taxon>Episquamata</taxon>
        <taxon>Laterata</taxon>
        <taxon>Lacertibaenia</taxon>
        <taxon>Lacertidae</taxon>
        <taxon>Podarcis</taxon>
    </lineage>
</organism>
<reference evidence="2" key="1">
    <citation type="submission" date="2022-12" db="EMBL/GenBank/DDBJ databases">
        <authorList>
            <person name="Alioto T."/>
            <person name="Alioto T."/>
            <person name="Gomez Garrido J."/>
        </authorList>
    </citation>
    <scope>NUCLEOTIDE SEQUENCE</scope>
</reference>
<dbReference type="AlphaFoldDB" id="A0AA35P8B8"/>
<accession>A0AA35P8B8</accession>
<sequence length="101" mass="10890">MQGPERMKQSLKALKQEQTKPKSECLHNSHCRDCHSYEEISRARRKSACLHSPAESNQCDVVGMGTQVALRSKSLSLLGLVIGSNGVSSHCSVPASANLAV</sequence>
<name>A0AA35P8B8_9SAUR</name>
<evidence type="ECO:0000313" key="3">
    <source>
        <dbReference type="Proteomes" id="UP001178461"/>
    </source>
</evidence>
<evidence type="ECO:0000313" key="2">
    <source>
        <dbReference type="EMBL" id="CAI5778734.1"/>
    </source>
</evidence>
<proteinExistence type="predicted"/>
<protein>
    <submittedName>
        <fullName evidence="2">Uncharacterized protein</fullName>
    </submittedName>
</protein>